<dbReference type="AlphaFoldDB" id="A0AAD9NZ28"/>
<name>A0AAD9NZ28_RIDPI</name>
<evidence type="ECO:0000313" key="2">
    <source>
        <dbReference type="Proteomes" id="UP001209878"/>
    </source>
</evidence>
<dbReference type="EMBL" id="JAODUO010000244">
    <property type="protein sequence ID" value="KAK2185138.1"/>
    <property type="molecule type" value="Genomic_DNA"/>
</dbReference>
<comment type="caution">
    <text evidence="1">The sequence shown here is derived from an EMBL/GenBank/DDBJ whole genome shotgun (WGS) entry which is preliminary data.</text>
</comment>
<organism evidence="1 2">
    <name type="scientific">Ridgeia piscesae</name>
    <name type="common">Tubeworm</name>
    <dbReference type="NCBI Taxonomy" id="27915"/>
    <lineage>
        <taxon>Eukaryota</taxon>
        <taxon>Metazoa</taxon>
        <taxon>Spiralia</taxon>
        <taxon>Lophotrochozoa</taxon>
        <taxon>Annelida</taxon>
        <taxon>Polychaeta</taxon>
        <taxon>Sedentaria</taxon>
        <taxon>Canalipalpata</taxon>
        <taxon>Sabellida</taxon>
        <taxon>Siboglinidae</taxon>
        <taxon>Ridgeia</taxon>
    </lineage>
</organism>
<dbReference type="Proteomes" id="UP001209878">
    <property type="component" value="Unassembled WGS sequence"/>
</dbReference>
<sequence length="154" mass="18020">MVEKKNRNYIKAIVEDNVEQDIQEEGKNNNMTEYRYSNNYCEYGLRPWKICLVMANTHSVICTRDLIACFYRRTSLYSCCCRQVSIQVSLAHINQHAALWCRCYSIISDKFDSTHVDMRNMTRARRFSSFCSLRHSIFSAAETVQDDMRVTSVG</sequence>
<reference evidence="1" key="1">
    <citation type="journal article" date="2023" name="Mol. Biol. Evol.">
        <title>Third-Generation Sequencing Reveals the Adaptive Role of the Epigenome in Three Deep-Sea Polychaetes.</title>
        <authorList>
            <person name="Perez M."/>
            <person name="Aroh O."/>
            <person name="Sun Y."/>
            <person name="Lan Y."/>
            <person name="Juniper S.K."/>
            <person name="Young C.R."/>
            <person name="Angers B."/>
            <person name="Qian P.Y."/>
        </authorList>
    </citation>
    <scope>NUCLEOTIDE SEQUENCE</scope>
    <source>
        <strain evidence="1">R07B-5</strain>
    </source>
</reference>
<protein>
    <submittedName>
        <fullName evidence="1">Uncharacterized protein</fullName>
    </submittedName>
</protein>
<keyword evidence="2" id="KW-1185">Reference proteome</keyword>
<evidence type="ECO:0000313" key="1">
    <source>
        <dbReference type="EMBL" id="KAK2185138.1"/>
    </source>
</evidence>
<proteinExistence type="predicted"/>
<gene>
    <name evidence="1" type="ORF">NP493_245g01054</name>
</gene>
<accession>A0AAD9NZ28</accession>